<dbReference type="EMBL" id="CM024798">
    <property type="protein sequence ID" value="KAG8014080.1"/>
    <property type="molecule type" value="Genomic_DNA"/>
</dbReference>
<protein>
    <submittedName>
        <fullName evidence="1">C-C motif chemokine 20</fullName>
    </submittedName>
</protein>
<comment type="caution">
    <text evidence="1">The sequence shown here is derived from an EMBL/GenBank/DDBJ whole genome shotgun (WGS) entry which is preliminary data.</text>
</comment>
<accession>A0ACB7FII2</accession>
<evidence type="ECO:0000313" key="2">
    <source>
        <dbReference type="Proteomes" id="UP000805704"/>
    </source>
</evidence>
<proteinExistence type="predicted"/>
<reference evidence="1" key="1">
    <citation type="submission" date="2020-04" db="EMBL/GenBank/DDBJ databases">
        <title>A chromosome-scale assembly and high-density genetic map of the yellow drum (Nibea albiflora) genome.</title>
        <authorList>
            <person name="Xu D."/>
            <person name="Zhang W."/>
            <person name="Chen R."/>
            <person name="Tan P."/>
            <person name="Wang L."/>
            <person name="Song H."/>
            <person name="Tian L."/>
            <person name="Zhu Q."/>
            <person name="Wang B."/>
        </authorList>
    </citation>
    <scope>NUCLEOTIDE SEQUENCE</scope>
    <source>
        <strain evidence="1">ZJHYS-2018</strain>
    </source>
</reference>
<organism evidence="1 2">
    <name type="scientific">Nibea albiflora</name>
    <name type="common">Yellow drum</name>
    <name type="synonym">Corvina albiflora</name>
    <dbReference type="NCBI Taxonomy" id="240163"/>
    <lineage>
        <taxon>Eukaryota</taxon>
        <taxon>Metazoa</taxon>
        <taxon>Chordata</taxon>
        <taxon>Craniata</taxon>
        <taxon>Vertebrata</taxon>
        <taxon>Euteleostomi</taxon>
        <taxon>Actinopterygii</taxon>
        <taxon>Neopterygii</taxon>
        <taxon>Teleostei</taxon>
        <taxon>Neoteleostei</taxon>
        <taxon>Acanthomorphata</taxon>
        <taxon>Eupercaria</taxon>
        <taxon>Sciaenidae</taxon>
        <taxon>Nibea</taxon>
    </lineage>
</organism>
<keyword evidence="2" id="KW-1185">Reference proteome</keyword>
<evidence type="ECO:0000313" key="1">
    <source>
        <dbReference type="EMBL" id="KAG8014080.1"/>
    </source>
</evidence>
<dbReference type="Proteomes" id="UP000805704">
    <property type="component" value="Chromosome 10"/>
</dbReference>
<sequence>MAPRGMLTVTTGLLCLLLGLLTPAPAALGSAWSKSCCTRYHRKPILSQNIRGYREQTPKENCRIEAIIFFTVRKLEICVNPKDKWVKNILKSLSSKLSKMSKDGSAAGETHTKKGVTPAFNDGSGSFLSTTETYPNSTQSFD</sequence>
<name>A0ACB7FII2_NIBAL</name>
<gene>
    <name evidence="1" type="primary">CCL20</name>
    <name evidence="1" type="ORF">GBF38_016373</name>
</gene>